<dbReference type="Gene3D" id="3.40.50.10790">
    <property type="entry name" value="S-adenosyl-l-methionine hydroxide adenosyltransferase, N-terminal"/>
    <property type="match status" value="1"/>
</dbReference>
<dbReference type="RefSeq" id="WP_054557969.1">
    <property type="nucleotide sequence ID" value="NZ_LDJX01000001.1"/>
</dbReference>
<dbReference type="SUPFAM" id="SSF101852">
    <property type="entry name" value="Bacterial fluorinating enzyme, C-terminal domain"/>
    <property type="match status" value="1"/>
</dbReference>
<proteinExistence type="inferred from homology"/>
<gene>
    <name evidence="5" type="ORF">I595_755</name>
</gene>
<keyword evidence="6" id="KW-1185">Reference proteome</keyword>
<dbReference type="Proteomes" id="UP000050280">
    <property type="component" value="Unassembled WGS sequence"/>
</dbReference>
<dbReference type="EMBL" id="LDJX01000001">
    <property type="protein sequence ID" value="KPM33848.1"/>
    <property type="molecule type" value="Genomic_DNA"/>
</dbReference>
<comment type="caution">
    <text evidence="5">The sequence shown here is derived from an EMBL/GenBank/DDBJ whole genome shotgun (WGS) entry which is preliminary data.</text>
</comment>
<keyword evidence="1" id="KW-0949">S-adenosyl-L-methionine</keyword>
<dbReference type="Pfam" id="PF20257">
    <property type="entry name" value="SAM_HAT_C"/>
    <property type="match status" value="1"/>
</dbReference>
<organism evidence="5 6">
    <name type="scientific">Croceitalea dokdonensis DOKDO 023</name>
    <dbReference type="NCBI Taxonomy" id="1300341"/>
    <lineage>
        <taxon>Bacteria</taxon>
        <taxon>Pseudomonadati</taxon>
        <taxon>Bacteroidota</taxon>
        <taxon>Flavobacteriia</taxon>
        <taxon>Flavobacteriales</taxon>
        <taxon>Flavobacteriaceae</taxon>
        <taxon>Croceitalea</taxon>
    </lineage>
</organism>
<evidence type="ECO:0000256" key="1">
    <source>
        <dbReference type="ARBA" id="ARBA00022691"/>
    </source>
</evidence>
<dbReference type="PANTHER" id="PTHR35092:SF1">
    <property type="entry name" value="CHLORINASE MJ1651"/>
    <property type="match status" value="1"/>
</dbReference>
<dbReference type="OrthoDB" id="9792195at2"/>
<feature type="domain" description="S-adenosyl-l-methionine hydroxide adenosyltransferase C-terminal" evidence="4">
    <location>
        <begin position="170"/>
        <end position="271"/>
    </location>
</feature>
<name>A0A0P7AZV2_9FLAO</name>
<dbReference type="PIRSF" id="PIRSF006779">
    <property type="entry name" value="UCP006779"/>
    <property type="match status" value="1"/>
</dbReference>
<dbReference type="InterPro" id="IPR046470">
    <property type="entry name" value="SAM_HAT_C"/>
</dbReference>
<dbReference type="Gene3D" id="2.40.30.90">
    <property type="entry name" value="Bacterial fluorinating enzyme like"/>
    <property type="match status" value="1"/>
</dbReference>
<sequence length="276" mass="30217">MAIITLTTDFGYKDHFVAAVKGSILRELPESTIVDVSHQIAPFDITQCAYLLSNAYPYFPKGSIHVIGVDSEYSLENRHIIVFADGHYFIGANNGIITLITKSLQIDAVAEITIPNCDQNTFAVQEVFVKAACHLARGGQLAVISKPFDNLKEVKRLVPRVSNEGNSIIGNVVHIDGYGNAVTNITKVLFDAYRNNRPFEIVARRQKISSIHDTYNGIINYELPAGQRNGAGDLLAIFNTAGYIELAIYRSNVNTVGGASTLLGLKTDDIITINFL</sequence>
<dbReference type="InterPro" id="IPR023228">
    <property type="entry name" value="SAM_OH_AdoTrfase_N_sf"/>
</dbReference>
<evidence type="ECO:0000256" key="2">
    <source>
        <dbReference type="ARBA" id="ARBA00024035"/>
    </source>
</evidence>
<evidence type="ECO:0000313" key="6">
    <source>
        <dbReference type="Proteomes" id="UP000050280"/>
    </source>
</evidence>
<evidence type="ECO:0008006" key="7">
    <source>
        <dbReference type="Google" id="ProtNLM"/>
    </source>
</evidence>
<protein>
    <recommendedName>
        <fullName evidence="7">S-adenosyl-l-methionine hydroxide adenosyltransferase</fullName>
    </recommendedName>
</protein>
<dbReference type="Pfam" id="PF01887">
    <property type="entry name" value="SAM_HAT_N"/>
    <property type="match status" value="1"/>
</dbReference>
<dbReference type="PATRIC" id="fig|1300341.3.peg.746"/>
<reference evidence="5 6" key="1">
    <citation type="submission" date="2015-09" db="EMBL/GenBank/DDBJ databases">
        <title>Genome sequence of the marine flavobacterium Croceitalea dokdonensis DOKDO 023 that contains proton- and sodium-pumping rhodopsins.</title>
        <authorList>
            <person name="Kwon S.-K."/>
            <person name="Lee H.K."/>
            <person name="Kwak M.-J."/>
            <person name="Kim J.F."/>
        </authorList>
    </citation>
    <scope>NUCLEOTIDE SEQUENCE [LARGE SCALE GENOMIC DNA]</scope>
    <source>
        <strain evidence="5 6">DOKDO 023</strain>
    </source>
</reference>
<dbReference type="InterPro" id="IPR046469">
    <property type="entry name" value="SAM_HAT_N"/>
</dbReference>
<evidence type="ECO:0000259" key="4">
    <source>
        <dbReference type="Pfam" id="PF20257"/>
    </source>
</evidence>
<accession>A0A0P7AZV2</accession>
<comment type="similarity">
    <text evidence="2">Belongs to the SAM hydrolase / SAM-dependent halogenase family.</text>
</comment>
<evidence type="ECO:0000313" key="5">
    <source>
        <dbReference type="EMBL" id="KPM33848.1"/>
    </source>
</evidence>
<dbReference type="AlphaFoldDB" id="A0A0P7AZV2"/>
<dbReference type="PANTHER" id="PTHR35092">
    <property type="entry name" value="CHLORINASE MJ1651"/>
    <property type="match status" value="1"/>
</dbReference>
<evidence type="ECO:0000259" key="3">
    <source>
        <dbReference type="Pfam" id="PF01887"/>
    </source>
</evidence>
<dbReference type="STRING" id="1300341.I595_755"/>
<dbReference type="SUPFAM" id="SSF102522">
    <property type="entry name" value="Bacterial fluorinating enzyme, N-terminal domain"/>
    <property type="match status" value="1"/>
</dbReference>
<feature type="domain" description="S-adenosyl-l-methionine hydroxide adenosyltransferase N-terminal" evidence="3">
    <location>
        <begin position="4"/>
        <end position="143"/>
    </location>
</feature>
<dbReference type="InterPro" id="IPR023227">
    <property type="entry name" value="SAM_OH_AdoTrfase_C_sf"/>
</dbReference>
<dbReference type="InterPro" id="IPR002747">
    <property type="entry name" value="SAM_OH_AdoTrfase"/>
</dbReference>